<evidence type="ECO:0008006" key="5">
    <source>
        <dbReference type="Google" id="ProtNLM"/>
    </source>
</evidence>
<keyword evidence="4" id="KW-1185">Reference proteome</keyword>
<evidence type="ECO:0000256" key="1">
    <source>
        <dbReference type="SAM" id="MobiDB-lite"/>
    </source>
</evidence>
<dbReference type="EMBL" id="FZOF01000034">
    <property type="protein sequence ID" value="SNT53004.1"/>
    <property type="molecule type" value="Genomic_DNA"/>
</dbReference>
<dbReference type="OrthoDB" id="4828536at2"/>
<keyword evidence="2" id="KW-0732">Signal</keyword>
<dbReference type="RefSeq" id="WP_089228630.1">
    <property type="nucleotide sequence ID" value="NZ_FZOF01000034.1"/>
</dbReference>
<sequence length="205" mass="21113">MVHTRSALQPLLLSALMALSACGTQSANGAALESRARSLGIAPAMVYVTDVPDYSVALQSVGVIGDHGFGVSYSGPEGGTIELRVDERAFSGPVGCAEDTDAAGTVQATCEQEGNHWYRATSTSHSYVLEDAGSVIRLSADPGTVSRDVLRQAAEHVHRASAEEAAHVLPSEDRDGQGQPERGDLPANGDGAPRDPAGLFAGTSG</sequence>
<evidence type="ECO:0000313" key="4">
    <source>
        <dbReference type="Proteomes" id="UP000198280"/>
    </source>
</evidence>
<name>A0A239NF14_9ACTN</name>
<feature type="chain" id="PRO_5038612109" description="Membrane lipoprotein" evidence="2">
    <location>
        <begin position="21"/>
        <end position="205"/>
    </location>
</feature>
<reference evidence="3 4" key="1">
    <citation type="submission" date="2017-06" db="EMBL/GenBank/DDBJ databases">
        <authorList>
            <person name="Kim H.J."/>
            <person name="Triplett B.A."/>
        </authorList>
    </citation>
    <scope>NUCLEOTIDE SEQUENCE [LARGE SCALE GENOMIC DNA]</scope>
    <source>
        <strain evidence="3 4">CGMCC 4.1858</strain>
    </source>
</reference>
<accession>A0A239NF14</accession>
<evidence type="ECO:0000313" key="3">
    <source>
        <dbReference type="EMBL" id="SNT53004.1"/>
    </source>
</evidence>
<dbReference type="AlphaFoldDB" id="A0A239NF14"/>
<feature type="compositionally biased region" description="Basic and acidic residues" evidence="1">
    <location>
        <begin position="158"/>
        <end position="184"/>
    </location>
</feature>
<evidence type="ECO:0000256" key="2">
    <source>
        <dbReference type="SAM" id="SignalP"/>
    </source>
</evidence>
<gene>
    <name evidence="3" type="ORF">SAMN05216252_13472</name>
</gene>
<feature type="signal peptide" evidence="2">
    <location>
        <begin position="1"/>
        <end position="20"/>
    </location>
</feature>
<protein>
    <recommendedName>
        <fullName evidence="5">Membrane lipoprotein</fullName>
    </recommendedName>
</protein>
<feature type="region of interest" description="Disordered" evidence="1">
    <location>
        <begin position="158"/>
        <end position="205"/>
    </location>
</feature>
<dbReference type="Proteomes" id="UP000198280">
    <property type="component" value="Unassembled WGS sequence"/>
</dbReference>
<organism evidence="3 4">
    <name type="scientific">Actinacidiphila glaucinigra</name>
    <dbReference type="NCBI Taxonomy" id="235986"/>
    <lineage>
        <taxon>Bacteria</taxon>
        <taxon>Bacillati</taxon>
        <taxon>Actinomycetota</taxon>
        <taxon>Actinomycetes</taxon>
        <taxon>Kitasatosporales</taxon>
        <taxon>Streptomycetaceae</taxon>
        <taxon>Actinacidiphila</taxon>
    </lineage>
</organism>
<dbReference type="PROSITE" id="PS51257">
    <property type="entry name" value="PROKAR_LIPOPROTEIN"/>
    <property type="match status" value="1"/>
</dbReference>
<proteinExistence type="predicted"/>